<accession>A0ACB7TDT7</accession>
<comment type="caution">
    <text evidence="1">The sequence shown here is derived from an EMBL/GenBank/DDBJ whole genome shotgun (WGS) entry which is preliminary data.</text>
</comment>
<keyword evidence="2" id="KW-1185">Reference proteome</keyword>
<evidence type="ECO:0000313" key="2">
    <source>
        <dbReference type="Proteomes" id="UP000821845"/>
    </source>
</evidence>
<reference evidence="1" key="1">
    <citation type="submission" date="2020-05" db="EMBL/GenBank/DDBJ databases">
        <title>Large-scale comparative analyses of tick genomes elucidate their genetic diversity and vector capacities.</title>
        <authorList>
            <person name="Jia N."/>
            <person name="Wang J."/>
            <person name="Shi W."/>
            <person name="Du L."/>
            <person name="Sun Y."/>
            <person name="Zhan W."/>
            <person name="Jiang J."/>
            <person name="Wang Q."/>
            <person name="Zhang B."/>
            <person name="Ji P."/>
            <person name="Sakyi L.B."/>
            <person name="Cui X."/>
            <person name="Yuan T."/>
            <person name="Jiang B."/>
            <person name="Yang W."/>
            <person name="Lam T.T.-Y."/>
            <person name="Chang Q."/>
            <person name="Ding S."/>
            <person name="Wang X."/>
            <person name="Zhu J."/>
            <person name="Ruan X."/>
            <person name="Zhao L."/>
            <person name="Wei J."/>
            <person name="Que T."/>
            <person name="Du C."/>
            <person name="Cheng J."/>
            <person name="Dai P."/>
            <person name="Han X."/>
            <person name="Huang E."/>
            <person name="Gao Y."/>
            <person name="Liu J."/>
            <person name="Shao H."/>
            <person name="Ye R."/>
            <person name="Li L."/>
            <person name="Wei W."/>
            <person name="Wang X."/>
            <person name="Wang C."/>
            <person name="Yang T."/>
            <person name="Huo Q."/>
            <person name="Li W."/>
            <person name="Guo W."/>
            <person name="Chen H."/>
            <person name="Zhou L."/>
            <person name="Ni X."/>
            <person name="Tian J."/>
            <person name="Zhou Y."/>
            <person name="Sheng Y."/>
            <person name="Liu T."/>
            <person name="Pan Y."/>
            <person name="Xia L."/>
            <person name="Li J."/>
            <person name="Zhao F."/>
            <person name="Cao W."/>
        </authorList>
    </citation>
    <scope>NUCLEOTIDE SEQUENCE</scope>
    <source>
        <strain evidence="1">Hyas-2018</strain>
    </source>
</reference>
<proteinExistence type="predicted"/>
<organism evidence="1 2">
    <name type="scientific">Hyalomma asiaticum</name>
    <name type="common">Tick</name>
    <dbReference type="NCBI Taxonomy" id="266040"/>
    <lineage>
        <taxon>Eukaryota</taxon>
        <taxon>Metazoa</taxon>
        <taxon>Ecdysozoa</taxon>
        <taxon>Arthropoda</taxon>
        <taxon>Chelicerata</taxon>
        <taxon>Arachnida</taxon>
        <taxon>Acari</taxon>
        <taxon>Parasitiformes</taxon>
        <taxon>Ixodida</taxon>
        <taxon>Ixodoidea</taxon>
        <taxon>Ixodidae</taxon>
        <taxon>Hyalomminae</taxon>
        <taxon>Hyalomma</taxon>
    </lineage>
</organism>
<gene>
    <name evidence="1" type="ORF">HPB50_002574</name>
</gene>
<sequence>MPTLLNKQPLDPTYYSDLTGPERLRYAEKVEMCDRIDPFTLRPSRSAARAAAMTGHFRPGTDTLSDVNVFPDICYGDIANYLVFSANYLTLEEMKAFKSTEVHNYFTSGWVKGLSAKQLQDDKVLLLGEQNGGNSDTMQLLHHHVYQTTRLISRIANKHHGMKEANLIRLVTAFSMSRIPYVAPFMKLTLTDKKKLNTLIKRCYKCALYLPISTPNAKLDGLGLHNTIDELIEAQRISHY</sequence>
<dbReference type="EMBL" id="CM023481">
    <property type="protein sequence ID" value="KAH6944286.1"/>
    <property type="molecule type" value="Genomic_DNA"/>
</dbReference>
<protein>
    <submittedName>
        <fullName evidence="1">Uncharacterized protein</fullName>
    </submittedName>
</protein>
<dbReference type="Proteomes" id="UP000821845">
    <property type="component" value="Chromosome 1"/>
</dbReference>
<name>A0ACB7TDT7_HYAAI</name>
<evidence type="ECO:0000313" key="1">
    <source>
        <dbReference type="EMBL" id="KAH6944286.1"/>
    </source>
</evidence>